<dbReference type="AlphaFoldDB" id="A0A8K0LAP1"/>
<evidence type="ECO:0000256" key="1">
    <source>
        <dbReference type="SAM" id="MobiDB-lite"/>
    </source>
</evidence>
<feature type="region of interest" description="Disordered" evidence="1">
    <location>
        <begin position="333"/>
        <end position="389"/>
    </location>
</feature>
<gene>
    <name evidence="2" type="ORF">KVT40_002229</name>
</gene>
<evidence type="ECO:0000313" key="3">
    <source>
        <dbReference type="Proteomes" id="UP000809789"/>
    </source>
</evidence>
<feature type="compositionally biased region" description="Basic and acidic residues" evidence="1">
    <location>
        <begin position="355"/>
        <end position="382"/>
    </location>
</feature>
<accession>A0A8K0LAP1</accession>
<feature type="compositionally biased region" description="Low complexity" evidence="1">
    <location>
        <begin position="121"/>
        <end position="135"/>
    </location>
</feature>
<name>A0A8K0LAP1_9PEZI</name>
<feature type="compositionally biased region" description="Low complexity" evidence="1">
    <location>
        <begin position="15"/>
        <end position="60"/>
    </location>
</feature>
<dbReference type="OrthoDB" id="10444798at2759"/>
<keyword evidence="3" id="KW-1185">Reference proteome</keyword>
<feature type="compositionally biased region" description="Basic and acidic residues" evidence="1">
    <location>
        <begin position="333"/>
        <end position="342"/>
    </location>
</feature>
<reference evidence="2" key="1">
    <citation type="submission" date="2021-07" db="EMBL/GenBank/DDBJ databases">
        <title>Elsinoe batatas strain:CRI-CJ2 Genome sequencing and assembly.</title>
        <authorList>
            <person name="Huang L."/>
        </authorList>
    </citation>
    <scope>NUCLEOTIDE SEQUENCE</scope>
    <source>
        <strain evidence="2">CRI-CJ2</strain>
    </source>
</reference>
<dbReference type="EMBL" id="JAESVG020000002">
    <property type="protein sequence ID" value="KAG8630610.1"/>
    <property type="molecule type" value="Genomic_DNA"/>
</dbReference>
<feature type="region of interest" description="Disordered" evidence="1">
    <location>
        <begin position="1"/>
        <end position="60"/>
    </location>
</feature>
<sequence length="415" mass="44364">MIPLPSVSTPDREPSPSQDDATTSDATTATVPTTSATPSTSNIPTATATPSNATTASNSNTAGGPVFTYEAMMASATASNSRPAVSTPRLTRAAAIASANSPDRGPFNTSPVLTLDKVMKSASSSTTGPATTSSTVPPRSSCQQTPSIESFEYPLPAPAFVPNHPRPHAFRYQLHAGDPVPFSTESWADQSGYQCRPDGRATAHTSLHQLRAKLFELYIAGHTIDETYQTLDDLAANITEVLNLLQTEVIEQSVKREVEHGDRLALIESTDFGTGAFDVMAEFRDKEAEEKAGRKRELEKVKEDNLLLGCIIEAWRKVAEERAEELGILKKDGKGKEEKQEGGEMGNDQGEIANEEEKKKTNDASKPTVDDGGKDDVGKEREEDSDLVTMLRAAFAGDCAASGDAATGEKENEAK</sequence>
<protein>
    <submittedName>
        <fullName evidence="2">Uncharacterized protein</fullName>
    </submittedName>
</protein>
<comment type="caution">
    <text evidence="2">The sequence shown here is derived from an EMBL/GenBank/DDBJ whole genome shotgun (WGS) entry which is preliminary data.</text>
</comment>
<proteinExistence type="predicted"/>
<feature type="compositionally biased region" description="Polar residues" evidence="1">
    <location>
        <begin position="136"/>
        <end position="146"/>
    </location>
</feature>
<dbReference type="Proteomes" id="UP000809789">
    <property type="component" value="Unassembled WGS sequence"/>
</dbReference>
<feature type="region of interest" description="Disordered" evidence="1">
    <location>
        <begin position="119"/>
        <end position="146"/>
    </location>
</feature>
<organism evidence="2 3">
    <name type="scientific">Elsinoe batatas</name>
    <dbReference type="NCBI Taxonomy" id="2601811"/>
    <lineage>
        <taxon>Eukaryota</taxon>
        <taxon>Fungi</taxon>
        <taxon>Dikarya</taxon>
        <taxon>Ascomycota</taxon>
        <taxon>Pezizomycotina</taxon>
        <taxon>Dothideomycetes</taxon>
        <taxon>Dothideomycetidae</taxon>
        <taxon>Myriangiales</taxon>
        <taxon>Elsinoaceae</taxon>
        <taxon>Elsinoe</taxon>
    </lineage>
</organism>
<evidence type="ECO:0000313" key="2">
    <source>
        <dbReference type="EMBL" id="KAG8630610.1"/>
    </source>
</evidence>